<evidence type="ECO:0000256" key="3">
    <source>
        <dbReference type="ARBA" id="ARBA00023006"/>
    </source>
</evidence>
<dbReference type="RefSeq" id="XP_044661794.1">
    <property type="nucleotide sequence ID" value="XM_044805859.1"/>
</dbReference>
<sequence>MDSRRPPEYTIDLTADRSHVRDIVKGLLHTIFFHRYFTPIYPSTHELLDLTLPFVSQPDIEALIESRTTTLLRHLDTSSSSSSSRNQPTFLTLTLQFLERKRRRTWFLQKPDEETPWETWNLNITVLPNNSRSSGLSNPPSNDYSYNQTRQIMSHELEKATWQVLEIANQQRNHIPPITTNESNPFPYDLKIKVAGSGGKGVVLLAGGGGSGGAGVGGGGLGERGGQEGWGGKMGIF</sequence>
<keyword evidence="3" id="KW-0072">Autophagy</keyword>
<evidence type="ECO:0000256" key="2">
    <source>
        <dbReference type="ARBA" id="ARBA00018874"/>
    </source>
</evidence>
<evidence type="ECO:0000313" key="5">
    <source>
        <dbReference type="Proteomes" id="UP000825890"/>
    </source>
</evidence>
<comment type="similarity">
    <text evidence="1">Belongs to the ATG101 family.</text>
</comment>
<accession>A0A9P3CQ56</accession>
<organism evidence="4 5">
    <name type="scientific">Cercospora kikuchii</name>
    <dbReference type="NCBI Taxonomy" id="84275"/>
    <lineage>
        <taxon>Eukaryota</taxon>
        <taxon>Fungi</taxon>
        <taxon>Dikarya</taxon>
        <taxon>Ascomycota</taxon>
        <taxon>Pezizomycotina</taxon>
        <taxon>Dothideomycetes</taxon>
        <taxon>Dothideomycetidae</taxon>
        <taxon>Mycosphaerellales</taxon>
        <taxon>Mycosphaerellaceae</taxon>
        <taxon>Cercospora</taxon>
    </lineage>
</organism>
<proteinExistence type="inferred from homology"/>
<dbReference type="GO" id="GO:0000045">
    <property type="term" value="P:autophagosome assembly"/>
    <property type="evidence" value="ECO:0007669"/>
    <property type="project" value="TreeGrafter"/>
</dbReference>
<dbReference type="PANTHER" id="PTHR13292">
    <property type="entry name" value="AUTOPHAGY-RELATED PROTEIN 101"/>
    <property type="match status" value="1"/>
</dbReference>
<dbReference type="GO" id="GO:1990316">
    <property type="term" value="C:Atg1/ULK1 kinase complex"/>
    <property type="evidence" value="ECO:0007669"/>
    <property type="project" value="TreeGrafter"/>
</dbReference>
<dbReference type="EMBL" id="BOLY01000007">
    <property type="protein sequence ID" value="GIZ47307.1"/>
    <property type="molecule type" value="Genomic_DNA"/>
</dbReference>
<dbReference type="PANTHER" id="PTHR13292:SF0">
    <property type="entry name" value="AUTOPHAGY-RELATED PROTEIN 101"/>
    <property type="match status" value="1"/>
</dbReference>
<protein>
    <recommendedName>
        <fullName evidence="2">Autophagy-related protein 101</fullName>
    </recommendedName>
</protein>
<dbReference type="GO" id="GO:0000407">
    <property type="term" value="C:phagophore assembly site"/>
    <property type="evidence" value="ECO:0007669"/>
    <property type="project" value="TreeGrafter"/>
</dbReference>
<gene>
    <name evidence="4" type="ORF">CKM354_001040200</name>
</gene>
<dbReference type="Pfam" id="PF07855">
    <property type="entry name" value="ATG101"/>
    <property type="match status" value="1"/>
</dbReference>
<reference evidence="4 5" key="1">
    <citation type="submission" date="2021-01" db="EMBL/GenBank/DDBJ databases">
        <title>Cercospora kikuchii MAFF 305040 whole genome shotgun sequence.</title>
        <authorList>
            <person name="Kashiwa T."/>
            <person name="Suzuki T."/>
        </authorList>
    </citation>
    <scope>NUCLEOTIDE SEQUENCE [LARGE SCALE GENOMIC DNA]</scope>
    <source>
        <strain evidence="4 5">MAFF 305040</strain>
    </source>
</reference>
<comment type="caution">
    <text evidence="4">The sequence shown here is derived from an EMBL/GenBank/DDBJ whole genome shotgun (WGS) entry which is preliminary data.</text>
</comment>
<dbReference type="GeneID" id="68295977"/>
<evidence type="ECO:0000313" key="4">
    <source>
        <dbReference type="EMBL" id="GIZ47307.1"/>
    </source>
</evidence>
<dbReference type="AlphaFoldDB" id="A0A9P3CQ56"/>
<name>A0A9P3CQ56_9PEZI</name>
<dbReference type="OrthoDB" id="10259639at2759"/>
<evidence type="ECO:0000256" key="1">
    <source>
        <dbReference type="ARBA" id="ARBA00007130"/>
    </source>
</evidence>
<keyword evidence="5" id="KW-1185">Reference proteome</keyword>
<dbReference type="InterPro" id="IPR012445">
    <property type="entry name" value="ATG101"/>
</dbReference>
<dbReference type="Proteomes" id="UP000825890">
    <property type="component" value="Unassembled WGS sequence"/>
</dbReference>
<dbReference type="GO" id="GO:0019901">
    <property type="term" value="F:protein kinase binding"/>
    <property type="evidence" value="ECO:0007669"/>
    <property type="project" value="TreeGrafter"/>
</dbReference>